<keyword evidence="2" id="KW-0808">Transferase</keyword>
<evidence type="ECO:0000259" key="8">
    <source>
        <dbReference type="Pfam" id="PF00370"/>
    </source>
</evidence>
<name>A0ABY7XUW8_MICLT</name>
<evidence type="ECO:0000256" key="1">
    <source>
        <dbReference type="ARBA" id="ARBA00009156"/>
    </source>
</evidence>
<dbReference type="Proteomes" id="UP001215097">
    <property type="component" value="Chromosome"/>
</dbReference>
<keyword evidence="6" id="KW-1015">Disulfide bond</keyword>
<evidence type="ECO:0000256" key="6">
    <source>
        <dbReference type="ARBA" id="ARBA00023157"/>
    </source>
</evidence>
<evidence type="ECO:0000256" key="3">
    <source>
        <dbReference type="ARBA" id="ARBA00022741"/>
    </source>
</evidence>
<evidence type="ECO:0000313" key="11">
    <source>
        <dbReference type="Proteomes" id="UP001215097"/>
    </source>
</evidence>
<evidence type="ECO:0000256" key="2">
    <source>
        <dbReference type="ARBA" id="ARBA00022679"/>
    </source>
</evidence>
<keyword evidence="3" id="KW-0547">Nucleotide-binding</keyword>
<dbReference type="EMBL" id="CP078075">
    <property type="protein sequence ID" value="WDM44525.1"/>
    <property type="molecule type" value="Genomic_DNA"/>
</dbReference>
<dbReference type="PANTHER" id="PTHR10196:SF93">
    <property type="entry name" value="L-RHAMNULOKINASE"/>
    <property type="match status" value="1"/>
</dbReference>
<dbReference type="RefSeq" id="WP_282214666.1">
    <property type="nucleotide sequence ID" value="NZ_BAAAUN010000001.1"/>
</dbReference>
<organism evidence="10 11">
    <name type="scientific">Microbacterium luteolum</name>
    <name type="common">Aureobacterium luteolum</name>
    <dbReference type="NCBI Taxonomy" id="69367"/>
    <lineage>
        <taxon>Bacteria</taxon>
        <taxon>Bacillati</taxon>
        <taxon>Actinomycetota</taxon>
        <taxon>Actinomycetes</taxon>
        <taxon>Micrococcales</taxon>
        <taxon>Microbacteriaceae</taxon>
        <taxon>Microbacterium</taxon>
    </lineage>
</organism>
<keyword evidence="7" id="KW-0684">Rhamnose metabolism</keyword>
<proteinExistence type="inferred from homology"/>
<comment type="similarity">
    <text evidence="1">Belongs to the FGGY kinase family.</text>
</comment>
<dbReference type="InterPro" id="IPR000577">
    <property type="entry name" value="Carb_kinase_FGGY"/>
</dbReference>
<evidence type="ECO:0000256" key="4">
    <source>
        <dbReference type="ARBA" id="ARBA00022777"/>
    </source>
</evidence>
<evidence type="ECO:0000259" key="9">
    <source>
        <dbReference type="Pfam" id="PF02782"/>
    </source>
</evidence>
<dbReference type="PIRSF" id="PIRSF000538">
    <property type="entry name" value="GlpK"/>
    <property type="match status" value="1"/>
</dbReference>
<keyword evidence="11" id="KW-1185">Reference proteome</keyword>
<dbReference type="InterPro" id="IPR013449">
    <property type="entry name" value="Rhamnulokinase"/>
</dbReference>
<reference evidence="10 11" key="1">
    <citation type="submission" date="2021-06" db="EMBL/GenBank/DDBJ databases">
        <title>Genome-based taxonomic framework of Microbacterium strains isolated from marine environment, the description of four new species and reclassification of four preexisting species.</title>
        <authorList>
            <person name="Lee S.D."/>
            <person name="Kim S.-M."/>
            <person name="Byeon Y.-S."/>
            <person name="Yang H.L."/>
            <person name="Kim I.S."/>
        </authorList>
    </citation>
    <scope>NUCLEOTIDE SEQUENCE [LARGE SCALE GENOMIC DNA]</scope>
    <source>
        <strain evidence="10 11">KACC 14465</strain>
    </source>
</reference>
<dbReference type="PANTHER" id="PTHR10196">
    <property type="entry name" value="SUGAR KINASE"/>
    <property type="match status" value="1"/>
</dbReference>
<dbReference type="Gene3D" id="3.30.420.40">
    <property type="match status" value="2"/>
</dbReference>
<keyword evidence="4" id="KW-0418">Kinase</keyword>
<dbReference type="Pfam" id="PF00370">
    <property type="entry name" value="FGGY_N"/>
    <property type="match status" value="1"/>
</dbReference>
<dbReference type="CDD" id="cd07771">
    <property type="entry name" value="ASKHA_NBD_FGGY_RhaB-like"/>
    <property type="match status" value="1"/>
</dbReference>
<feature type="domain" description="Carbohydrate kinase FGGY C-terminal" evidence="9">
    <location>
        <begin position="249"/>
        <end position="441"/>
    </location>
</feature>
<feature type="domain" description="Carbohydrate kinase FGGY N-terminal" evidence="8">
    <location>
        <begin position="8"/>
        <end position="238"/>
    </location>
</feature>
<sequence>MTVRAVAAVDLGATSGRVMIGRVGDGVLELELVSRFRNGPVEREDGLHWDFAALYEHIVEGLAQAIRREPAIESIGIDSWAVDYGLLAGGELLAEPFHYRDERTARGVEEVHAIAPFAELYRRNGLQFLPFNTLYQYRVDTRLADADVALLIPDLLAFLLTGARVAERTNASTTGLLGVESGEWDTELADRLGIPSALLPELVDPGTLIGELRPELAARIGATLPVIAVGSHDTASAVAAVPMTSPSAAYISCGTWGLVGLELSDPVLTDAARDANFTHELGVDGRYRFLHNVTGLWLLSETVRAWESEDGAPVDLPELLAAASAVDGTVPLFDANDPSLNAPGDMPGRIAALLRATGAEPPTDRAAFARSIVESIAAAFAEAITTAARLSGRPIDVIHLVGGGSLNALLCQATADRTGLTVLAGPVEATALGNVLVQARALGAAPATLEEMRALVAATHAPRRFTPHP</sequence>
<accession>A0ABY7XUW8</accession>
<dbReference type="InterPro" id="IPR043129">
    <property type="entry name" value="ATPase_NBD"/>
</dbReference>
<evidence type="ECO:0000313" key="10">
    <source>
        <dbReference type="EMBL" id="WDM44525.1"/>
    </source>
</evidence>
<dbReference type="InterPro" id="IPR018485">
    <property type="entry name" value="FGGY_C"/>
</dbReference>
<dbReference type="SUPFAM" id="SSF53067">
    <property type="entry name" value="Actin-like ATPase domain"/>
    <property type="match status" value="2"/>
</dbReference>
<dbReference type="Pfam" id="PF02782">
    <property type="entry name" value="FGGY_C"/>
    <property type="match status" value="1"/>
</dbReference>
<gene>
    <name evidence="10" type="ORF">KV395_15270</name>
</gene>
<evidence type="ECO:0000256" key="7">
    <source>
        <dbReference type="ARBA" id="ARBA00023308"/>
    </source>
</evidence>
<keyword evidence="5" id="KW-0067">ATP-binding</keyword>
<evidence type="ECO:0000256" key="5">
    <source>
        <dbReference type="ARBA" id="ARBA00022840"/>
    </source>
</evidence>
<protein>
    <submittedName>
        <fullName evidence="10">Rhamnulokinase</fullName>
    </submittedName>
</protein>
<dbReference type="InterPro" id="IPR018484">
    <property type="entry name" value="FGGY_N"/>
</dbReference>